<organism evidence="1 2">
    <name type="scientific">Microcaecilia unicolor</name>
    <dbReference type="NCBI Taxonomy" id="1415580"/>
    <lineage>
        <taxon>Eukaryota</taxon>
        <taxon>Metazoa</taxon>
        <taxon>Chordata</taxon>
        <taxon>Craniata</taxon>
        <taxon>Vertebrata</taxon>
        <taxon>Euteleostomi</taxon>
        <taxon>Amphibia</taxon>
        <taxon>Gymnophiona</taxon>
        <taxon>Siphonopidae</taxon>
        <taxon>Microcaecilia</taxon>
    </lineage>
</organism>
<accession>A0A6P7X6J0</accession>
<dbReference type="KEGG" id="muo:115462198"/>
<sequence length="275" mass="30266">MSGHLLPVPSSGLPRLPVIQHPLSLLGDPETISLRGFSRAPCETQSNRAPHTPEKCGPAPILAPLQHNIPEGVQVIASADPSKTRLPIFGQRADIGSRAESQVSLASSRASSISRPGTQLRIEVDELEYVFREKMRTGGYFTLRQMFKNNDPEGKGQVNRLKLNDKAIIKFEQLYAAIRDPVPSGLPAWLDPINRKQTERIMMTASQVHTQLKEKAKQSFLKFEMTFWSMGWMSGVVLGGKNFTEIKLNSSNNASSKLGGCAGALSINKRHLRGN</sequence>
<gene>
    <name evidence="2" type="primary">LOC115462198</name>
</gene>
<dbReference type="AlphaFoldDB" id="A0A6P7X6J0"/>
<proteinExistence type="predicted"/>
<dbReference type="InParanoid" id="A0A6P7X6J0"/>
<dbReference type="OrthoDB" id="26525at2759"/>
<keyword evidence="1" id="KW-1185">Reference proteome</keyword>
<evidence type="ECO:0000313" key="1">
    <source>
        <dbReference type="Proteomes" id="UP000515156"/>
    </source>
</evidence>
<dbReference type="RefSeq" id="XP_030048073.1">
    <property type="nucleotide sequence ID" value="XM_030192213.1"/>
</dbReference>
<dbReference type="Proteomes" id="UP000515156">
    <property type="component" value="Chromosome 2"/>
</dbReference>
<reference evidence="2" key="1">
    <citation type="submission" date="2025-08" db="UniProtKB">
        <authorList>
            <consortium name="RefSeq"/>
        </authorList>
    </citation>
    <scope>IDENTIFICATION</scope>
</reference>
<name>A0A6P7X6J0_9AMPH</name>
<protein>
    <submittedName>
        <fullName evidence="2">Uncharacterized protein LOC115462198</fullName>
    </submittedName>
</protein>
<dbReference type="GeneID" id="115462198"/>
<evidence type="ECO:0000313" key="2">
    <source>
        <dbReference type="RefSeq" id="XP_030048073.1"/>
    </source>
</evidence>